<dbReference type="EMBL" id="LAZR01027359">
    <property type="protein sequence ID" value="KKL65968.1"/>
    <property type="molecule type" value="Genomic_DNA"/>
</dbReference>
<keyword evidence="1" id="KW-0812">Transmembrane</keyword>
<keyword evidence="1" id="KW-1133">Transmembrane helix</keyword>
<evidence type="ECO:0000256" key="1">
    <source>
        <dbReference type="SAM" id="Phobius"/>
    </source>
</evidence>
<gene>
    <name evidence="2" type="ORF">LCGC14_2149680</name>
</gene>
<protein>
    <recommendedName>
        <fullName evidence="3">Phospholipase C/D domain-containing protein</fullName>
    </recommendedName>
</protein>
<name>A0A0F9DVR5_9ZZZZ</name>
<dbReference type="InterPro" id="IPR008947">
    <property type="entry name" value="PLipase_C/P1_nuclease_dom_sf"/>
</dbReference>
<evidence type="ECO:0008006" key="3">
    <source>
        <dbReference type="Google" id="ProtNLM"/>
    </source>
</evidence>
<dbReference type="SUPFAM" id="SSF48537">
    <property type="entry name" value="Phospholipase C/P1 nuclease"/>
    <property type="match status" value="1"/>
</dbReference>
<dbReference type="GO" id="GO:0016788">
    <property type="term" value="F:hydrolase activity, acting on ester bonds"/>
    <property type="evidence" value="ECO:0007669"/>
    <property type="project" value="InterPro"/>
</dbReference>
<accession>A0A0F9DVR5</accession>
<evidence type="ECO:0000313" key="2">
    <source>
        <dbReference type="EMBL" id="KKL65968.1"/>
    </source>
</evidence>
<dbReference type="AlphaFoldDB" id="A0A0F9DVR5"/>
<keyword evidence="1" id="KW-0472">Membrane</keyword>
<organism evidence="2">
    <name type="scientific">marine sediment metagenome</name>
    <dbReference type="NCBI Taxonomy" id="412755"/>
    <lineage>
        <taxon>unclassified sequences</taxon>
        <taxon>metagenomes</taxon>
        <taxon>ecological metagenomes</taxon>
    </lineage>
</organism>
<proteinExistence type="predicted"/>
<feature type="transmembrane region" description="Helical" evidence="1">
    <location>
        <begin position="143"/>
        <end position="164"/>
    </location>
</feature>
<sequence length="259" mass="29665">MKEICHKGLARLVGEYGSSLIEPNALELVVNASVEPDNIDRERFSENFFYGIKYLFNHTIKAKKLSVNYIRKTRDAYAMNSSSWLKNLGIVFHFITDWGTPYHSPTSKSNPFLDITQAGVQLGGEVGIMSKSSSSWRDELWEFVKGALIGGGIFGAIGLILLYFSHNNFESRCDERWKESLSLIREHFRAKLVHSQLPKKINLAFDLFEEKMNKLHQRSEDLPADWIDNCTDVEYADYMSDIAIIMDLACQIVMIHKPF</sequence>
<comment type="caution">
    <text evidence="2">The sequence shown here is derived from an EMBL/GenBank/DDBJ whole genome shotgun (WGS) entry which is preliminary data.</text>
</comment>
<reference evidence="2" key="1">
    <citation type="journal article" date="2015" name="Nature">
        <title>Complex archaea that bridge the gap between prokaryotes and eukaryotes.</title>
        <authorList>
            <person name="Spang A."/>
            <person name="Saw J.H."/>
            <person name="Jorgensen S.L."/>
            <person name="Zaremba-Niedzwiedzka K."/>
            <person name="Martijn J."/>
            <person name="Lind A.E."/>
            <person name="van Eijk R."/>
            <person name="Schleper C."/>
            <person name="Guy L."/>
            <person name="Ettema T.J."/>
        </authorList>
    </citation>
    <scope>NUCLEOTIDE SEQUENCE</scope>
</reference>